<protein>
    <recommendedName>
        <fullName evidence="4">Phosphodiesterase</fullName>
        <ecNumber evidence="4">3.1.4.-</ecNumber>
    </recommendedName>
</protein>
<accession>A0ABP9YER8</accession>
<dbReference type="InterPro" id="IPR011006">
    <property type="entry name" value="CheY-like_superfamily"/>
</dbReference>
<dbReference type="SMART" id="SM00471">
    <property type="entry name" value="HDc"/>
    <property type="match status" value="1"/>
</dbReference>
<dbReference type="EMBL" id="BAABUJ010000041">
    <property type="protein sequence ID" value="GAA5805103.1"/>
    <property type="molecule type" value="Genomic_DNA"/>
</dbReference>
<evidence type="ECO:0000256" key="2">
    <source>
        <dbReference type="ARBA" id="ARBA00022801"/>
    </source>
</evidence>
<evidence type="ECO:0000256" key="4">
    <source>
        <dbReference type="RuleBase" id="RU363067"/>
    </source>
</evidence>
<dbReference type="SUPFAM" id="SSF52172">
    <property type="entry name" value="CheY-like"/>
    <property type="match status" value="1"/>
</dbReference>
<reference evidence="8 9" key="1">
    <citation type="submission" date="2024-04" db="EMBL/GenBank/DDBJ databases">
        <title>genome sequences of Mucor flavus KT1a and Helicostylum pulchrum KT1b strains isolation_sourced from the surface of a dry-aged beef.</title>
        <authorList>
            <person name="Toyotome T."/>
            <person name="Hosono M."/>
            <person name="Torimaru M."/>
            <person name="Fukuda K."/>
            <person name="Mikami N."/>
        </authorList>
    </citation>
    <scope>NUCLEOTIDE SEQUENCE [LARGE SCALE GENOMIC DNA]</scope>
    <source>
        <strain evidence="8 9">KT1b</strain>
    </source>
</reference>
<comment type="similarity">
    <text evidence="4">Belongs to the cyclic nucleotide phosphodiesterase family.</text>
</comment>
<evidence type="ECO:0000313" key="9">
    <source>
        <dbReference type="Proteomes" id="UP001476247"/>
    </source>
</evidence>
<evidence type="ECO:0000259" key="6">
    <source>
        <dbReference type="PROSITE" id="PS50110"/>
    </source>
</evidence>
<dbReference type="EC" id="3.1.4.-" evidence="4"/>
<sequence>MDPQTCTIILLNQTNPFYIHDNDQQDTTSPLLKTVFGHDETIPQDDQLDLISQTVHVMPQNIPVIVTSTSQDANFMLECIQAGAANYLLSPLRPDVIKTLFLTLHRQQSKLTESTLYQDHLVSSSTISTVTSVISPTTPTVMPSQTDRIKALNIKDIHCFTKTILNNCIPLPSSSIKPLTSEHERILQDKVSVWDFSPLNLSNDDLIHCGVIIISQVFSLTQVTSFTQEQLYQFITDLSSIYHDENPYHNFAHAIDVLQCIYFFLCQMGLLPFANGTTIITNQKSYRILRPKDILALLIAAIGHDVAHPGVNNSFLINTSAPLALLYNDNSVLESFHAMTLFQLLKKHKFDKVLGDDYNEFRKLVITSILATDMALHSDYVIKINEQKLRLEESDPHDWDAAKCLEERLLFCSGLMKCADISNVARPFARAFEWANILIEEFASQGDLERELGLHVLPMNDRAKIVLEDSQIGFMKFVALGLFTIIGDYTEELSFPVDHIKMNLSIWEDRKRANSIAQSTTTTVTDKKLPRNENEEYHTQAIDALGKRDDDCSFKLPKMPAVAMTSLSQNNNNNIYPHKDSNQREYDHTDWDPQESSGPVYCQCIIQ</sequence>
<keyword evidence="9" id="KW-1185">Reference proteome</keyword>
<dbReference type="SUPFAM" id="SSF109604">
    <property type="entry name" value="HD-domain/PDEase-like"/>
    <property type="match status" value="1"/>
</dbReference>
<dbReference type="InterPro" id="IPR003607">
    <property type="entry name" value="HD/PDEase_dom"/>
</dbReference>
<dbReference type="InterPro" id="IPR023174">
    <property type="entry name" value="PDEase_CS"/>
</dbReference>
<evidence type="ECO:0000256" key="3">
    <source>
        <dbReference type="PROSITE-ProRule" id="PRU00169"/>
    </source>
</evidence>
<dbReference type="PANTHER" id="PTHR11347">
    <property type="entry name" value="CYCLIC NUCLEOTIDE PHOSPHODIESTERASE"/>
    <property type="match status" value="1"/>
</dbReference>
<dbReference type="InterPro" id="IPR023088">
    <property type="entry name" value="PDEase"/>
</dbReference>
<dbReference type="Gene3D" id="3.40.50.2300">
    <property type="match status" value="1"/>
</dbReference>
<keyword evidence="1 4" id="KW-0479">Metal-binding</keyword>
<dbReference type="PRINTS" id="PR00387">
    <property type="entry name" value="PDIESTERASE1"/>
</dbReference>
<feature type="domain" description="PDEase" evidence="7">
    <location>
        <begin position="175"/>
        <end position="514"/>
    </location>
</feature>
<dbReference type="PROSITE" id="PS00126">
    <property type="entry name" value="PDEASE_I_1"/>
    <property type="match status" value="1"/>
</dbReference>
<dbReference type="PROSITE" id="PS51845">
    <property type="entry name" value="PDEASE_I_2"/>
    <property type="match status" value="1"/>
</dbReference>
<feature type="domain" description="Response regulatory" evidence="6">
    <location>
        <begin position="1"/>
        <end position="105"/>
    </location>
</feature>
<organism evidence="8 9">
    <name type="scientific">Helicostylum pulchrum</name>
    <dbReference type="NCBI Taxonomy" id="562976"/>
    <lineage>
        <taxon>Eukaryota</taxon>
        <taxon>Fungi</taxon>
        <taxon>Fungi incertae sedis</taxon>
        <taxon>Mucoromycota</taxon>
        <taxon>Mucoromycotina</taxon>
        <taxon>Mucoromycetes</taxon>
        <taxon>Mucorales</taxon>
        <taxon>Mucorineae</taxon>
        <taxon>Mucoraceae</taxon>
        <taxon>Helicostylum</taxon>
    </lineage>
</organism>
<feature type="compositionally biased region" description="Basic and acidic residues" evidence="5">
    <location>
        <begin position="577"/>
        <end position="591"/>
    </location>
</feature>
<comment type="cofactor">
    <cofactor evidence="4">
        <name>a divalent metal cation</name>
        <dbReference type="ChEBI" id="CHEBI:60240"/>
    </cofactor>
    <text evidence="4">Binds 2 divalent metal cations per subunit. Site 1 may preferentially bind zinc ions, while site 2 has a preference for magnesium and/or manganese ions.</text>
</comment>
<dbReference type="Gene3D" id="1.10.1300.10">
    <property type="entry name" value="3'5'-cyclic nucleotide phosphodiesterase, catalytic domain"/>
    <property type="match status" value="1"/>
</dbReference>
<evidence type="ECO:0000256" key="5">
    <source>
        <dbReference type="SAM" id="MobiDB-lite"/>
    </source>
</evidence>
<feature type="region of interest" description="Disordered" evidence="5">
    <location>
        <begin position="568"/>
        <end position="597"/>
    </location>
</feature>
<name>A0ABP9YER8_9FUNG</name>
<evidence type="ECO:0000259" key="7">
    <source>
        <dbReference type="PROSITE" id="PS51845"/>
    </source>
</evidence>
<dbReference type="InterPro" id="IPR001789">
    <property type="entry name" value="Sig_transdc_resp-reg_receiver"/>
</dbReference>
<comment type="caution">
    <text evidence="8">The sequence shown here is derived from an EMBL/GenBank/DDBJ whole genome shotgun (WGS) entry which is preliminary data.</text>
</comment>
<dbReference type="CDD" id="cd00077">
    <property type="entry name" value="HDc"/>
    <property type="match status" value="1"/>
</dbReference>
<keyword evidence="2 4" id="KW-0378">Hydrolase</keyword>
<evidence type="ECO:0000313" key="8">
    <source>
        <dbReference type="EMBL" id="GAA5805103.1"/>
    </source>
</evidence>
<dbReference type="InterPro" id="IPR036971">
    <property type="entry name" value="PDEase_catalytic_dom_sf"/>
</dbReference>
<evidence type="ECO:0000256" key="1">
    <source>
        <dbReference type="ARBA" id="ARBA00022723"/>
    </source>
</evidence>
<proteinExistence type="inferred from homology"/>
<comment type="caution">
    <text evidence="3">Lacks conserved residue(s) required for the propagation of feature annotation.</text>
</comment>
<dbReference type="Proteomes" id="UP001476247">
    <property type="component" value="Unassembled WGS sequence"/>
</dbReference>
<dbReference type="PROSITE" id="PS50110">
    <property type="entry name" value="RESPONSE_REGULATORY"/>
    <property type="match status" value="1"/>
</dbReference>
<dbReference type="InterPro" id="IPR002073">
    <property type="entry name" value="PDEase_catalytic_dom"/>
</dbReference>
<dbReference type="Pfam" id="PF00233">
    <property type="entry name" value="PDEase_I"/>
    <property type="match status" value="1"/>
</dbReference>
<gene>
    <name evidence="8" type="ORF">HPULCUR_010616</name>
</gene>